<sequence length="289" mass="32282">MVQNQNMHCEFHQGAPGHTLDTCWRLQDRIQEMIDARQISFNEVKQPNVRVNPLPDHGSGPGSSINMISTCAIGEEEETQESPTPFIIEYVSAEVTVASAPFIIEVPAKEPYQDNRVPWNYGDSRNPQCIQSLAGKTLDSCGWRCSFLSTSEVEVLCRRDYGEVVPSRTDRMIGKVLLKNDYVPGTGLGARAQGIFRPIEVKDYRNRRGLGFRPSCHEIVQARRGKHLHQLVAHYGKLSRSVSVPPLSQFFPAPPQETSSGIHVHPAREDEELTNWTSVPLHSATVADV</sequence>
<dbReference type="PROSITE" id="PS50174">
    <property type="entry name" value="G_PATCH"/>
    <property type="match status" value="1"/>
</dbReference>
<dbReference type="Pfam" id="PF01585">
    <property type="entry name" value="G-patch"/>
    <property type="match status" value="1"/>
</dbReference>
<dbReference type="InterPro" id="IPR000467">
    <property type="entry name" value="G_patch_dom"/>
</dbReference>
<evidence type="ECO:0000313" key="2">
    <source>
        <dbReference type="EMBL" id="PKI58834.1"/>
    </source>
</evidence>
<dbReference type="Proteomes" id="UP000233551">
    <property type="component" value="Unassembled WGS sequence"/>
</dbReference>
<dbReference type="AlphaFoldDB" id="A0A2I0JRB9"/>
<dbReference type="GO" id="GO:0003676">
    <property type="term" value="F:nucleic acid binding"/>
    <property type="evidence" value="ECO:0007669"/>
    <property type="project" value="InterPro"/>
</dbReference>
<accession>A0A2I0JRB9</accession>
<gene>
    <name evidence="2" type="ORF">CRG98_020773</name>
</gene>
<organism evidence="2 3">
    <name type="scientific">Punica granatum</name>
    <name type="common">Pomegranate</name>
    <dbReference type="NCBI Taxonomy" id="22663"/>
    <lineage>
        <taxon>Eukaryota</taxon>
        <taxon>Viridiplantae</taxon>
        <taxon>Streptophyta</taxon>
        <taxon>Embryophyta</taxon>
        <taxon>Tracheophyta</taxon>
        <taxon>Spermatophyta</taxon>
        <taxon>Magnoliopsida</taxon>
        <taxon>eudicotyledons</taxon>
        <taxon>Gunneridae</taxon>
        <taxon>Pentapetalae</taxon>
        <taxon>rosids</taxon>
        <taxon>malvids</taxon>
        <taxon>Myrtales</taxon>
        <taxon>Lythraceae</taxon>
        <taxon>Punica</taxon>
    </lineage>
</organism>
<proteinExistence type="predicted"/>
<name>A0A2I0JRB9_PUNGR</name>
<evidence type="ECO:0000313" key="3">
    <source>
        <dbReference type="Proteomes" id="UP000233551"/>
    </source>
</evidence>
<dbReference type="SMART" id="SM00443">
    <property type="entry name" value="G_patch"/>
    <property type="match status" value="1"/>
</dbReference>
<comment type="caution">
    <text evidence="2">The sequence shown here is derived from an EMBL/GenBank/DDBJ whole genome shotgun (WGS) entry which is preliminary data.</text>
</comment>
<dbReference type="EMBL" id="PGOL01001338">
    <property type="protein sequence ID" value="PKI58834.1"/>
    <property type="molecule type" value="Genomic_DNA"/>
</dbReference>
<feature type="domain" description="G-patch" evidence="1">
    <location>
        <begin position="169"/>
        <end position="215"/>
    </location>
</feature>
<reference evidence="2 3" key="1">
    <citation type="submission" date="2017-11" db="EMBL/GenBank/DDBJ databases">
        <title>De-novo sequencing of pomegranate (Punica granatum L.) genome.</title>
        <authorList>
            <person name="Akparov Z."/>
            <person name="Amiraslanov A."/>
            <person name="Hajiyeva S."/>
            <person name="Abbasov M."/>
            <person name="Kaur K."/>
            <person name="Hamwieh A."/>
            <person name="Solovyev V."/>
            <person name="Salamov A."/>
            <person name="Braich B."/>
            <person name="Kosarev P."/>
            <person name="Mahmoud A."/>
            <person name="Hajiyev E."/>
            <person name="Babayeva S."/>
            <person name="Izzatullayeva V."/>
            <person name="Mammadov A."/>
            <person name="Mammadov A."/>
            <person name="Sharifova S."/>
            <person name="Ojaghi J."/>
            <person name="Eynullazada K."/>
            <person name="Bayramov B."/>
            <person name="Abdulazimova A."/>
            <person name="Shahmuradov I."/>
        </authorList>
    </citation>
    <scope>NUCLEOTIDE SEQUENCE [LARGE SCALE GENOMIC DNA]</scope>
    <source>
        <strain evidence="3">cv. AG2017</strain>
        <tissue evidence="2">Leaf</tissue>
    </source>
</reference>
<evidence type="ECO:0000259" key="1">
    <source>
        <dbReference type="PROSITE" id="PS50174"/>
    </source>
</evidence>
<protein>
    <recommendedName>
        <fullName evidence="1">G-patch domain-containing protein</fullName>
    </recommendedName>
</protein>
<keyword evidence="3" id="KW-1185">Reference proteome</keyword>